<dbReference type="PANTHER" id="PTHR20835:SF0">
    <property type="entry name" value="E3 UBIQUITIN-PROTEIN LIGASE PPP1R11"/>
    <property type="match status" value="1"/>
</dbReference>
<feature type="region of interest" description="Disordered" evidence="1">
    <location>
        <begin position="1"/>
        <end position="26"/>
    </location>
</feature>
<proteinExistence type="predicted"/>
<evidence type="ECO:0000313" key="2">
    <source>
        <dbReference type="EMBL" id="CAA3012909.1"/>
    </source>
</evidence>
<organism evidence="2 3">
    <name type="scientific">Olea europaea subsp. europaea</name>
    <dbReference type="NCBI Taxonomy" id="158383"/>
    <lineage>
        <taxon>Eukaryota</taxon>
        <taxon>Viridiplantae</taxon>
        <taxon>Streptophyta</taxon>
        <taxon>Embryophyta</taxon>
        <taxon>Tracheophyta</taxon>
        <taxon>Spermatophyta</taxon>
        <taxon>Magnoliopsida</taxon>
        <taxon>eudicotyledons</taxon>
        <taxon>Gunneridae</taxon>
        <taxon>Pentapetalae</taxon>
        <taxon>asterids</taxon>
        <taxon>lamiids</taxon>
        <taxon>Lamiales</taxon>
        <taxon>Oleaceae</taxon>
        <taxon>Oleeae</taxon>
        <taxon>Olea</taxon>
    </lineage>
</organism>
<dbReference type="GO" id="GO:0004865">
    <property type="term" value="F:protein serine/threonine phosphatase inhibitor activity"/>
    <property type="evidence" value="ECO:0007669"/>
    <property type="project" value="InterPro"/>
</dbReference>
<sequence>MARAASRQLIPSTSSTATDTATATATATATTITTLETTSSCNQQQPLPITETLVLKLKPPKKKVSWKEGTVDNEFMNKKRSKKCCIFHKEKPFDEDDSDEDDYHKHSHDAGDRNCCHGHGEDTTVQ</sequence>
<feature type="compositionally biased region" description="Basic and acidic residues" evidence="1">
    <location>
        <begin position="102"/>
        <end position="126"/>
    </location>
</feature>
<protein>
    <submittedName>
        <fullName evidence="2">Uncharacterized protein</fullName>
    </submittedName>
</protein>
<dbReference type="GO" id="GO:0008157">
    <property type="term" value="F:protein phosphatase 1 binding"/>
    <property type="evidence" value="ECO:0007669"/>
    <property type="project" value="TreeGrafter"/>
</dbReference>
<dbReference type="EMBL" id="CACTIH010007417">
    <property type="protein sequence ID" value="CAA3012909.1"/>
    <property type="molecule type" value="Genomic_DNA"/>
</dbReference>
<feature type="region of interest" description="Disordered" evidence="1">
    <location>
        <begin position="92"/>
        <end position="126"/>
    </location>
</feature>
<dbReference type="Pfam" id="PF07491">
    <property type="entry name" value="PPI_Ypi1"/>
    <property type="match status" value="1"/>
</dbReference>
<gene>
    <name evidence="2" type="ORF">OLEA9_A090540</name>
</gene>
<dbReference type="PANTHER" id="PTHR20835">
    <property type="entry name" value="E3 UBIQUITIN-PROTEIN LIGASE PPP1R11-RELATED"/>
    <property type="match status" value="1"/>
</dbReference>
<evidence type="ECO:0000256" key="1">
    <source>
        <dbReference type="SAM" id="MobiDB-lite"/>
    </source>
</evidence>
<dbReference type="Gramene" id="OE9A090540T1">
    <property type="protein sequence ID" value="OE9A090540C1"/>
    <property type="gene ID" value="OE9A090540"/>
</dbReference>
<dbReference type="AlphaFoldDB" id="A0A8S0U1X7"/>
<reference evidence="2 3" key="1">
    <citation type="submission" date="2019-12" db="EMBL/GenBank/DDBJ databases">
        <authorList>
            <person name="Alioto T."/>
            <person name="Alioto T."/>
            <person name="Gomez Garrido J."/>
        </authorList>
    </citation>
    <scope>NUCLEOTIDE SEQUENCE [LARGE SCALE GENOMIC DNA]</scope>
</reference>
<accession>A0A8S0U1X7</accession>
<evidence type="ECO:0000313" key="3">
    <source>
        <dbReference type="Proteomes" id="UP000594638"/>
    </source>
</evidence>
<dbReference type="InterPro" id="IPR011107">
    <property type="entry name" value="PPI_Ypi1"/>
</dbReference>
<name>A0A8S0U1X7_OLEEU</name>
<dbReference type="Proteomes" id="UP000594638">
    <property type="component" value="Unassembled WGS sequence"/>
</dbReference>
<comment type="caution">
    <text evidence="2">The sequence shown here is derived from an EMBL/GenBank/DDBJ whole genome shotgun (WGS) entry which is preliminary data.</text>
</comment>
<dbReference type="GO" id="GO:0005634">
    <property type="term" value="C:nucleus"/>
    <property type="evidence" value="ECO:0007669"/>
    <property type="project" value="TreeGrafter"/>
</dbReference>
<keyword evidence="3" id="KW-1185">Reference proteome</keyword>
<feature type="compositionally biased region" description="Low complexity" evidence="1">
    <location>
        <begin position="12"/>
        <end position="26"/>
    </location>
</feature>